<organism evidence="1 2">
    <name type="scientific">Oryza sativa subsp. japonica</name>
    <name type="common">Rice</name>
    <dbReference type="NCBI Taxonomy" id="39947"/>
    <lineage>
        <taxon>Eukaryota</taxon>
        <taxon>Viridiplantae</taxon>
        <taxon>Streptophyta</taxon>
        <taxon>Embryophyta</taxon>
        <taxon>Tracheophyta</taxon>
        <taxon>Spermatophyta</taxon>
        <taxon>Magnoliopsida</taxon>
        <taxon>Liliopsida</taxon>
        <taxon>Poales</taxon>
        <taxon>Poaceae</taxon>
        <taxon>BOP clade</taxon>
        <taxon>Oryzoideae</taxon>
        <taxon>Oryzeae</taxon>
        <taxon>Oryzinae</taxon>
        <taxon>Oryza</taxon>
        <taxon>Oryza sativa</taxon>
    </lineage>
</organism>
<dbReference type="Proteomes" id="UP000000763">
    <property type="component" value="Chromosome 6"/>
</dbReference>
<proteinExistence type="predicted"/>
<dbReference type="EMBL" id="AP005458">
    <property type="protein sequence ID" value="BAD54545.1"/>
    <property type="molecule type" value="Genomic_DNA"/>
</dbReference>
<protein>
    <submittedName>
        <fullName evidence="1">Uncharacterized protein</fullName>
    </submittedName>
</protein>
<accession>Q5Z646</accession>
<reference evidence="2" key="1">
    <citation type="journal article" date="2005" name="Nature">
        <title>The map-based sequence of the rice genome.</title>
        <authorList>
            <consortium name="International rice genome sequencing project (IRGSP)"/>
            <person name="Matsumoto T."/>
            <person name="Wu J."/>
            <person name="Kanamori H."/>
            <person name="Katayose Y."/>
            <person name="Fujisawa M."/>
            <person name="Namiki N."/>
            <person name="Mizuno H."/>
            <person name="Yamamoto K."/>
            <person name="Antonio B.A."/>
            <person name="Baba T."/>
            <person name="Sakata K."/>
            <person name="Nagamura Y."/>
            <person name="Aoki H."/>
            <person name="Arikawa K."/>
            <person name="Arita K."/>
            <person name="Bito T."/>
            <person name="Chiden Y."/>
            <person name="Fujitsuka N."/>
            <person name="Fukunaka R."/>
            <person name="Hamada M."/>
            <person name="Harada C."/>
            <person name="Hayashi A."/>
            <person name="Hijishita S."/>
            <person name="Honda M."/>
            <person name="Hosokawa S."/>
            <person name="Ichikawa Y."/>
            <person name="Idonuma A."/>
            <person name="Iijima M."/>
            <person name="Ikeda M."/>
            <person name="Ikeno M."/>
            <person name="Ito K."/>
            <person name="Ito S."/>
            <person name="Ito T."/>
            <person name="Ito Y."/>
            <person name="Ito Y."/>
            <person name="Iwabuchi A."/>
            <person name="Kamiya K."/>
            <person name="Karasawa W."/>
            <person name="Kurita K."/>
            <person name="Katagiri S."/>
            <person name="Kikuta A."/>
            <person name="Kobayashi H."/>
            <person name="Kobayashi N."/>
            <person name="Machita K."/>
            <person name="Maehara T."/>
            <person name="Masukawa M."/>
            <person name="Mizubayashi T."/>
            <person name="Mukai Y."/>
            <person name="Nagasaki H."/>
            <person name="Nagata Y."/>
            <person name="Naito S."/>
            <person name="Nakashima M."/>
            <person name="Nakama Y."/>
            <person name="Nakamichi Y."/>
            <person name="Nakamura M."/>
            <person name="Meguro A."/>
            <person name="Negishi M."/>
            <person name="Ohta I."/>
            <person name="Ohta T."/>
            <person name="Okamoto M."/>
            <person name="Ono N."/>
            <person name="Saji S."/>
            <person name="Sakaguchi M."/>
            <person name="Sakai K."/>
            <person name="Shibata M."/>
            <person name="Shimokawa T."/>
            <person name="Song J."/>
            <person name="Takazaki Y."/>
            <person name="Terasawa K."/>
            <person name="Tsugane M."/>
            <person name="Tsuji K."/>
            <person name="Ueda S."/>
            <person name="Waki K."/>
            <person name="Yamagata H."/>
            <person name="Yamamoto M."/>
            <person name="Yamamoto S."/>
            <person name="Yamane H."/>
            <person name="Yoshiki S."/>
            <person name="Yoshihara R."/>
            <person name="Yukawa K."/>
            <person name="Zhong H."/>
            <person name="Yano M."/>
            <person name="Yuan Q."/>
            <person name="Ouyang S."/>
            <person name="Liu J."/>
            <person name="Jones K.M."/>
            <person name="Gansberger K."/>
            <person name="Moffat K."/>
            <person name="Hill J."/>
            <person name="Bera J."/>
            <person name="Fadrosh D."/>
            <person name="Jin S."/>
            <person name="Johri S."/>
            <person name="Kim M."/>
            <person name="Overton L."/>
            <person name="Reardon M."/>
            <person name="Tsitrin T."/>
            <person name="Vuong H."/>
            <person name="Weaver B."/>
            <person name="Ciecko A."/>
            <person name="Tallon L."/>
            <person name="Jackson J."/>
            <person name="Pai G."/>
            <person name="Aken S.V."/>
            <person name="Utterback T."/>
            <person name="Reidmuller S."/>
            <person name="Feldblyum T."/>
            <person name="Hsiao J."/>
            <person name="Zismann V."/>
            <person name="Iobst S."/>
            <person name="de Vazeille A.R."/>
            <person name="Buell C.R."/>
            <person name="Ying K."/>
            <person name="Li Y."/>
            <person name="Lu T."/>
            <person name="Huang Y."/>
            <person name="Zhao Q."/>
            <person name="Feng Q."/>
            <person name="Zhang L."/>
            <person name="Zhu J."/>
            <person name="Weng Q."/>
            <person name="Mu J."/>
            <person name="Lu Y."/>
            <person name="Fan D."/>
            <person name="Liu Y."/>
            <person name="Guan J."/>
            <person name="Zhang Y."/>
            <person name="Yu S."/>
            <person name="Liu X."/>
            <person name="Zhang Y."/>
            <person name="Hong G."/>
            <person name="Han B."/>
            <person name="Choisne N."/>
            <person name="Demange N."/>
            <person name="Orjeda G."/>
            <person name="Samain S."/>
            <person name="Cattolico L."/>
            <person name="Pelletier E."/>
            <person name="Couloux A."/>
            <person name="Segurens B."/>
            <person name="Wincker P."/>
            <person name="D'Hont A."/>
            <person name="Scarpelli C."/>
            <person name="Weissenbach J."/>
            <person name="Salanoubat M."/>
            <person name="Quetier F."/>
            <person name="Yu Y."/>
            <person name="Kim H.R."/>
            <person name="Rambo T."/>
            <person name="Currie J."/>
            <person name="Collura K."/>
            <person name="Luo M."/>
            <person name="Yang T."/>
            <person name="Ammiraju J.S.S."/>
            <person name="Engler F."/>
            <person name="Soderlund C."/>
            <person name="Wing R.A."/>
            <person name="Palmer L.E."/>
            <person name="de la Bastide M."/>
            <person name="Spiegel L."/>
            <person name="Nascimento L."/>
            <person name="Zutavern T."/>
            <person name="O'Shaughnessy A."/>
            <person name="Dike S."/>
            <person name="Dedhia N."/>
            <person name="Preston R."/>
            <person name="Balija V."/>
            <person name="McCombie W.R."/>
            <person name="Chow T."/>
            <person name="Chen H."/>
            <person name="Chung M."/>
            <person name="Chen C."/>
            <person name="Shaw J."/>
            <person name="Wu H."/>
            <person name="Hsiao K."/>
            <person name="Chao Y."/>
            <person name="Chu M."/>
            <person name="Cheng C."/>
            <person name="Hour A."/>
            <person name="Lee P."/>
            <person name="Lin S."/>
            <person name="Lin Y."/>
            <person name="Liou J."/>
            <person name="Liu S."/>
            <person name="Hsing Y."/>
            <person name="Raghuvanshi S."/>
            <person name="Mohanty A."/>
            <person name="Bharti A.K."/>
            <person name="Gaur A."/>
            <person name="Gupta V."/>
            <person name="Kumar D."/>
            <person name="Ravi V."/>
            <person name="Vij S."/>
            <person name="Kapur A."/>
            <person name="Khurana P."/>
            <person name="Khurana P."/>
            <person name="Khurana J.P."/>
            <person name="Tyagi A.K."/>
            <person name="Gaikwad K."/>
            <person name="Singh A."/>
            <person name="Dalal V."/>
            <person name="Srivastava S."/>
            <person name="Dixit A."/>
            <person name="Pal A.K."/>
            <person name="Ghazi I.A."/>
            <person name="Yadav M."/>
            <person name="Pandit A."/>
            <person name="Bhargava A."/>
            <person name="Sureshbabu K."/>
            <person name="Batra K."/>
            <person name="Sharma T.R."/>
            <person name="Mohapatra T."/>
            <person name="Singh N.K."/>
            <person name="Messing J."/>
            <person name="Nelson A.B."/>
            <person name="Fuks G."/>
            <person name="Kavchok S."/>
            <person name="Keizer G."/>
            <person name="Linton E."/>
            <person name="Llaca V."/>
            <person name="Song R."/>
            <person name="Tanyolac B."/>
            <person name="Young S."/>
            <person name="Ho-Il K."/>
            <person name="Hahn J.H."/>
            <person name="Sangsakoo G."/>
            <person name="Vanavichit A."/>
            <person name="de Mattos Luiz.A.T."/>
            <person name="Zimmer P.D."/>
            <person name="Malone G."/>
            <person name="Dellagostin O."/>
            <person name="de Oliveira A.C."/>
            <person name="Bevan M."/>
            <person name="Bancroft I."/>
            <person name="Minx P."/>
            <person name="Cordum H."/>
            <person name="Wilson R."/>
            <person name="Cheng Z."/>
            <person name="Jin W."/>
            <person name="Jiang J."/>
            <person name="Leong S.A."/>
            <person name="Iwama H."/>
            <person name="Gojobori T."/>
            <person name="Itoh T."/>
            <person name="Niimura Y."/>
            <person name="Fujii Y."/>
            <person name="Habara T."/>
            <person name="Sakai H."/>
            <person name="Sato Y."/>
            <person name="Wilson G."/>
            <person name="Kumar K."/>
            <person name="McCouch S."/>
            <person name="Juretic N."/>
            <person name="Hoen D."/>
            <person name="Wright S."/>
            <person name="Bruskiewich R."/>
            <person name="Bureau T."/>
            <person name="Miyao A."/>
            <person name="Hirochika H."/>
            <person name="Nishikawa T."/>
            <person name="Kadowaki K."/>
            <person name="Sugiura M."/>
            <person name="Burr B."/>
            <person name="Sasaki T."/>
        </authorList>
    </citation>
    <scope>NUCLEOTIDE SEQUENCE [LARGE SCALE GENOMIC DNA]</scope>
    <source>
        <strain evidence="2">cv. Nipponbare</strain>
    </source>
</reference>
<gene>
    <name evidence="1" type="primary">P0567G03.22</name>
</gene>
<dbReference type="AlphaFoldDB" id="Q5Z646"/>
<name>Q5Z646_ORYSJ</name>
<evidence type="ECO:0000313" key="1">
    <source>
        <dbReference type="EMBL" id="BAD54545.1"/>
    </source>
</evidence>
<evidence type="ECO:0000313" key="2">
    <source>
        <dbReference type="Proteomes" id="UP000000763"/>
    </source>
</evidence>
<reference evidence="2" key="2">
    <citation type="journal article" date="2008" name="Nucleic Acids Res.">
        <title>The rice annotation project database (RAP-DB): 2008 update.</title>
        <authorList>
            <consortium name="The rice annotation project (RAP)"/>
        </authorList>
    </citation>
    <scope>GENOME REANNOTATION</scope>
    <source>
        <strain evidence="2">cv. Nipponbare</strain>
    </source>
</reference>
<sequence>MAGTATQRAQLWPAMVVAWLRGRGATEEEIGRREVAVGHGSGCAVAGDLGCGLAADFDNAVASPSDPQRRVHAFSESGPIRAEVARSSRPSIAVCPSGLAAAHRHRSIRHGSSSSLYPLPARQSHRTHDLVAAASPPRCLVCPRAARSKQPIATHRGAWIQRLFAPPDACMLLAARARELRVRRHREREEEEE</sequence>